<dbReference type="PROSITE" id="PS51999">
    <property type="entry name" value="ZF_GRF"/>
    <property type="match status" value="1"/>
</dbReference>
<evidence type="ECO:0000256" key="4">
    <source>
        <dbReference type="PROSITE-ProRule" id="PRU01343"/>
    </source>
</evidence>
<keyword evidence="2 4" id="KW-0863">Zinc-finger</keyword>
<accession>A0A166GQ13</accession>
<keyword evidence="1" id="KW-0479">Metal-binding</keyword>
<dbReference type="AlphaFoldDB" id="A0A166GQ13"/>
<dbReference type="InterPro" id="IPR010666">
    <property type="entry name" value="Znf_GRF"/>
</dbReference>
<keyword evidence="10" id="KW-1185">Reference proteome</keyword>
<dbReference type="OMA" id="SWFDEEN"/>
<dbReference type="EMBL" id="CP093343">
    <property type="protein sequence ID" value="WOG82707.1"/>
    <property type="molecule type" value="Genomic_DNA"/>
</dbReference>
<evidence type="ECO:0000313" key="8">
    <source>
        <dbReference type="EMBL" id="WOG82707.1"/>
    </source>
</evidence>
<dbReference type="Proteomes" id="UP000077755">
    <property type="component" value="Chromosome 1"/>
</dbReference>
<feature type="domain" description="GRF-type" evidence="7">
    <location>
        <begin position="19"/>
        <end position="61"/>
    </location>
</feature>
<reference evidence="9" key="1">
    <citation type="journal article" date="2016" name="Nat. Genet.">
        <title>A high-quality carrot genome assembly provides new insights into carotenoid accumulation and asterid genome evolution.</title>
        <authorList>
            <person name="Iorizzo M."/>
            <person name="Ellison S."/>
            <person name="Senalik D."/>
            <person name="Zeng P."/>
            <person name="Satapoomin P."/>
            <person name="Huang J."/>
            <person name="Bowman M."/>
            <person name="Iovene M."/>
            <person name="Sanseverino W."/>
            <person name="Cavagnaro P."/>
            <person name="Yildiz M."/>
            <person name="Macko-Podgorni A."/>
            <person name="Moranska E."/>
            <person name="Grzebelus E."/>
            <person name="Grzebelus D."/>
            <person name="Ashrafi H."/>
            <person name="Zheng Z."/>
            <person name="Cheng S."/>
            <person name="Spooner D."/>
            <person name="Van Deynze A."/>
            <person name="Simon P."/>
        </authorList>
    </citation>
    <scope>NUCLEOTIDE SEQUENCE</scope>
    <source>
        <tissue evidence="9">Leaf</tissue>
    </source>
</reference>
<proteinExistence type="predicted"/>
<evidence type="ECO:0000256" key="2">
    <source>
        <dbReference type="ARBA" id="ARBA00022771"/>
    </source>
</evidence>
<evidence type="ECO:0000313" key="9">
    <source>
        <dbReference type="EMBL" id="WOG87571.1"/>
    </source>
</evidence>
<feature type="transmembrane region" description="Helical" evidence="6">
    <location>
        <begin position="107"/>
        <end position="128"/>
    </location>
</feature>
<keyword evidence="6" id="KW-0812">Transmembrane</keyword>
<organism evidence="9 10">
    <name type="scientific">Daucus carota subsp. sativus</name>
    <name type="common">Carrot</name>
    <dbReference type="NCBI Taxonomy" id="79200"/>
    <lineage>
        <taxon>Eukaryota</taxon>
        <taxon>Viridiplantae</taxon>
        <taxon>Streptophyta</taxon>
        <taxon>Embryophyta</taxon>
        <taxon>Tracheophyta</taxon>
        <taxon>Spermatophyta</taxon>
        <taxon>Magnoliopsida</taxon>
        <taxon>eudicotyledons</taxon>
        <taxon>Gunneridae</taxon>
        <taxon>Pentapetalae</taxon>
        <taxon>asterids</taxon>
        <taxon>campanulids</taxon>
        <taxon>Apiales</taxon>
        <taxon>Apiaceae</taxon>
        <taxon>Apioideae</taxon>
        <taxon>Scandiceae</taxon>
        <taxon>Daucinae</taxon>
        <taxon>Daucus</taxon>
        <taxon>Daucus sect. Daucus</taxon>
    </lineage>
</organism>
<evidence type="ECO:0000256" key="1">
    <source>
        <dbReference type="ARBA" id="ARBA00022723"/>
    </source>
</evidence>
<keyword evidence="5" id="KW-0175">Coiled coil</keyword>
<dbReference type="EMBL" id="CP093344">
    <property type="protein sequence ID" value="WOG87571.1"/>
    <property type="molecule type" value="Genomic_DNA"/>
</dbReference>
<keyword evidence="6" id="KW-0472">Membrane</keyword>
<keyword evidence="6" id="KW-1133">Transmembrane helix</keyword>
<evidence type="ECO:0000256" key="5">
    <source>
        <dbReference type="SAM" id="Coils"/>
    </source>
</evidence>
<protein>
    <recommendedName>
        <fullName evidence="7">GRF-type domain-containing protein</fullName>
    </recommendedName>
</protein>
<evidence type="ECO:0000259" key="7">
    <source>
        <dbReference type="PROSITE" id="PS51999"/>
    </source>
</evidence>
<reference evidence="9" key="2">
    <citation type="submission" date="2022-03" db="EMBL/GenBank/DDBJ databases">
        <title>Draft title - Genomic analysis of global carrot germplasm unveils the trajectory of domestication and the origin of high carotenoid orange carrot.</title>
        <authorList>
            <person name="Iorizzo M."/>
            <person name="Ellison S."/>
            <person name="Senalik D."/>
            <person name="Macko-Podgorni A."/>
            <person name="Grzebelus D."/>
            <person name="Bostan H."/>
            <person name="Rolling W."/>
            <person name="Curaba J."/>
            <person name="Simon P."/>
        </authorList>
    </citation>
    <scope>NUCLEOTIDE SEQUENCE</scope>
    <source>
        <tissue evidence="9">Leaf</tissue>
    </source>
</reference>
<evidence type="ECO:0000313" key="10">
    <source>
        <dbReference type="Proteomes" id="UP000077755"/>
    </source>
</evidence>
<evidence type="ECO:0000256" key="3">
    <source>
        <dbReference type="ARBA" id="ARBA00022833"/>
    </source>
</evidence>
<dbReference type="Proteomes" id="UP000077755">
    <property type="component" value="Chromosome 2"/>
</dbReference>
<gene>
    <name evidence="8" type="ORF">DCAR_0101874</name>
    <name evidence="9" type="ORF">DCAR_0206800</name>
</gene>
<dbReference type="Pfam" id="PF06839">
    <property type="entry name" value="Zn_ribbon_GRF"/>
    <property type="match status" value="1"/>
</dbReference>
<evidence type="ECO:0000256" key="6">
    <source>
        <dbReference type="SAM" id="Phobius"/>
    </source>
</evidence>
<dbReference type="PANTHER" id="PTHR33248">
    <property type="entry name" value="ZINC ION-BINDING PROTEIN"/>
    <property type="match status" value="1"/>
</dbReference>
<name>A0A166GQ13_DAUCS</name>
<dbReference type="Gramene" id="KZN09210">
    <property type="protein sequence ID" value="KZN09210"/>
    <property type="gene ID" value="DCAR_001866"/>
</dbReference>
<feature type="coiled-coil region" evidence="5">
    <location>
        <begin position="63"/>
        <end position="97"/>
    </location>
</feature>
<sequence>MSSTSNTSSLRWGNSMVLCHCASYARLRTSWTIKNPGRRFWSCCKSKEAGGCNFFLWMDDEFGGRAKDVIEELKKKISCLEEKQLKTEERLAKKREKMKMLKIQNSVQFNIIMALIVSLIAIIVMIYVNREMSSIRRNYLY</sequence>
<keyword evidence="3" id="KW-0862">Zinc</keyword>
<dbReference type="GO" id="GO:0008270">
    <property type="term" value="F:zinc ion binding"/>
    <property type="evidence" value="ECO:0007669"/>
    <property type="project" value="UniProtKB-KW"/>
</dbReference>